<name>A0A6S6PBL4_9MYCO</name>
<dbReference type="InterPro" id="IPR004378">
    <property type="entry name" value="F420H2_quin_Rdtase"/>
</dbReference>
<reference evidence="1 2" key="1">
    <citation type="submission" date="2020-07" db="EMBL/GenBank/DDBJ databases">
        <title>Complete genome sequence of Mycolicibacterium litorale like strain isolated from cardiac implantable electronic device infection.</title>
        <authorList>
            <person name="Fukano H."/>
            <person name="Miyama H."/>
            <person name="Hoshino Y."/>
        </authorList>
    </citation>
    <scope>NUCLEOTIDE SEQUENCE [LARGE SCALE GENOMIC DNA]</scope>
    <source>
        <strain evidence="1 2">NIIDNTM18</strain>
    </source>
</reference>
<organism evidence="1 2">
    <name type="scientific">Mycolicibacterium litorale</name>
    <dbReference type="NCBI Taxonomy" id="758802"/>
    <lineage>
        <taxon>Bacteria</taxon>
        <taxon>Bacillati</taxon>
        <taxon>Actinomycetota</taxon>
        <taxon>Actinomycetes</taxon>
        <taxon>Mycobacteriales</taxon>
        <taxon>Mycobacteriaceae</taxon>
        <taxon>Mycolicibacterium</taxon>
    </lineage>
</organism>
<dbReference type="GO" id="GO:0016491">
    <property type="term" value="F:oxidoreductase activity"/>
    <property type="evidence" value="ECO:0007669"/>
    <property type="project" value="InterPro"/>
</dbReference>
<dbReference type="RefSeq" id="WP_185293484.1">
    <property type="nucleotide sequence ID" value="NZ_AP023287.1"/>
</dbReference>
<proteinExistence type="predicted"/>
<dbReference type="InterPro" id="IPR012349">
    <property type="entry name" value="Split_barrel_FMN-bd"/>
</dbReference>
<protein>
    <submittedName>
        <fullName evidence="1">Nitroreductase</fullName>
    </submittedName>
</protein>
<dbReference type="AlphaFoldDB" id="A0A6S6PBL4"/>
<dbReference type="EMBL" id="AP023287">
    <property type="protein sequence ID" value="BCI55845.1"/>
    <property type="molecule type" value="Genomic_DNA"/>
</dbReference>
<sequence>MPAPRWLARANRVGLNRVVRFVAPWLPGFGLLIHRGRRSGRQFRTPVNLFRRRDGFVFALTYGADADWVRNVVAAGGCEVLTRRTRYTLTDPQVYVDEERADMPLPVRRILGIVRVSEFLYLRIAP</sequence>
<dbReference type="Proteomes" id="UP000515734">
    <property type="component" value="Chromosome"/>
</dbReference>
<evidence type="ECO:0000313" key="1">
    <source>
        <dbReference type="EMBL" id="BCI55845.1"/>
    </source>
</evidence>
<dbReference type="Pfam" id="PF04075">
    <property type="entry name" value="F420H2_quin_red"/>
    <property type="match status" value="1"/>
</dbReference>
<dbReference type="NCBIfam" id="TIGR00026">
    <property type="entry name" value="hi_GC_TIGR00026"/>
    <property type="match status" value="1"/>
</dbReference>
<dbReference type="Gene3D" id="2.30.110.10">
    <property type="entry name" value="Electron Transport, Fmn-binding Protein, Chain A"/>
    <property type="match status" value="1"/>
</dbReference>
<accession>A0A6S6PBL4</accession>
<evidence type="ECO:0000313" key="2">
    <source>
        <dbReference type="Proteomes" id="UP000515734"/>
    </source>
</evidence>
<gene>
    <name evidence="1" type="ORF">NIIDNTM18_51230</name>
</gene>